<dbReference type="EMBL" id="JADBJN010000004">
    <property type="protein sequence ID" value="KAG5669166.1"/>
    <property type="molecule type" value="Genomic_DNA"/>
</dbReference>
<dbReference type="PANTHER" id="PTHR24260:SF136">
    <property type="entry name" value="GH08193P-RELATED"/>
    <property type="match status" value="1"/>
</dbReference>
<dbReference type="InterPro" id="IPR043504">
    <property type="entry name" value="Peptidase_S1_PA_chymotrypsin"/>
</dbReference>
<evidence type="ECO:0000259" key="3">
    <source>
        <dbReference type="PROSITE" id="PS50240"/>
    </source>
</evidence>
<comment type="similarity">
    <text evidence="1">Belongs to the peptidase S1 family. CLIP subfamily.</text>
</comment>
<dbReference type="InterPro" id="IPR009003">
    <property type="entry name" value="Peptidase_S1_PA"/>
</dbReference>
<accession>A0A9J6BIA1</accession>
<evidence type="ECO:0000256" key="2">
    <source>
        <dbReference type="SAM" id="SignalP"/>
    </source>
</evidence>
<evidence type="ECO:0000313" key="4">
    <source>
        <dbReference type="EMBL" id="KAG5669166.1"/>
    </source>
</evidence>
<evidence type="ECO:0000313" key="5">
    <source>
        <dbReference type="Proteomes" id="UP001107558"/>
    </source>
</evidence>
<dbReference type="PANTHER" id="PTHR24260">
    <property type="match status" value="1"/>
</dbReference>
<dbReference type="AlphaFoldDB" id="A0A9J6BIA1"/>
<sequence length="292" mass="33404">MLKLLIFSLILNLYQVNSLQKRFPFDDNLCGIMSESAGLIHGGKLSKKAQFPWMAIISTENLGIWSHYGSGSLISHKHVLAYAGSVSYHDNSNKLIPVSVDRIKIYLGAIEYEKLDEPGSLKVGVEKISNHPFVRKVLPSLYVHQISILTLDQDVIFTQFIRPVCLWPFKSDLSEIVGKEAYAVGYGRDETGKDSLIRKHVRLTIQENCDNFFERELKFQNETELFCAKGNENEGPCMYDSQLYMKIEQNWFIKGISSTIETLENETCNMNRQTLYEDIEQHVPAIQLLMLE</sequence>
<gene>
    <name evidence="4" type="ORF">PVAND_017061</name>
</gene>
<feature type="chain" id="PRO_5039944507" description="Peptidase S1 domain-containing protein" evidence="2">
    <location>
        <begin position="19"/>
        <end position="292"/>
    </location>
</feature>
<name>A0A9J6BIA1_POLVA</name>
<dbReference type="SMART" id="SM00020">
    <property type="entry name" value="Tryp_SPc"/>
    <property type="match status" value="1"/>
</dbReference>
<dbReference type="InterPro" id="IPR051333">
    <property type="entry name" value="CLIP_Serine_Protease"/>
</dbReference>
<dbReference type="SUPFAM" id="SSF50494">
    <property type="entry name" value="Trypsin-like serine proteases"/>
    <property type="match status" value="1"/>
</dbReference>
<feature type="domain" description="Peptidase S1" evidence="3">
    <location>
        <begin position="40"/>
        <end position="291"/>
    </location>
</feature>
<dbReference type="Gene3D" id="2.40.10.10">
    <property type="entry name" value="Trypsin-like serine proteases"/>
    <property type="match status" value="1"/>
</dbReference>
<protein>
    <recommendedName>
        <fullName evidence="3">Peptidase S1 domain-containing protein</fullName>
    </recommendedName>
</protein>
<proteinExistence type="inferred from homology"/>
<keyword evidence="5" id="KW-1185">Reference proteome</keyword>
<organism evidence="4 5">
    <name type="scientific">Polypedilum vanderplanki</name>
    <name type="common">Sleeping chironomid midge</name>
    <dbReference type="NCBI Taxonomy" id="319348"/>
    <lineage>
        <taxon>Eukaryota</taxon>
        <taxon>Metazoa</taxon>
        <taxon>Ecdysozoa</taxon>
        <taxon>Arthropoda</taxon>
        <taxon>Hexapoda</taxon>
        <taxon>Insecta</taxon>
        <taxon>Pterygota</taxon>
        <taxon>Neoptera</taxon>
        <taxon>Endopterygota</taxon>
        <taxon>Diptera</taxon>
        <taxon>Nematocera</taxon>
        <taxon>Chironomoidea</taxon>
        <taxon>Chironomidae</taxon>
        <taxon>Chironominae</taxon>
        <taxon>Polypedilum</taxon>
        <taxon>Polypedilum</taxon>
    </lineage>
</organism>
<dbReference type="PROSITE" id="PS50240">
    <property type="entry name" value="TRYPSIN_DOM"/>
    <property type="match status" value="1"/>
</dbReference>
<dbReference type="Proteomes" id="UP001107558">
    <property type="component" value="Chromosome 4"/>
</dbReference>
<keyword evidence="2" id="KW-0732">Signal</keyword>
<dbReference type="GO" id="GO:0004252">
    <property type="term" value="F:serine-type endopeptidase activity"/>
    <property type="evidence" value="ECO:0007669"/>
    <property type="project" value="InterPro"/>
</dbReference>
<dbReference type="Pfam" id="PF00089">
    <property type="entry name" value="Trypsin"/>
    <property type="match status" value="1"/>
</dbReference>
<dbReference type="InterPro" id="IPR001254">
    <property type="entry name" value="Trypsin_dom"/>
</dbReference>
<evidence type="ECO:0000256" key="1">
    <source>
        <dbReference type="ARBA" id="ARBA00024195"/>
    </source>
</evidence>
<comment type="caution">
    <text evidence="4">The sequence shown here is derived from an EMBL/GenBank/DDBJ whole genome shotgun (WGS) entry which is preliminary data.</text>
</comment>
<feature type="signal peptide" evidence="2">
    <location>
        <begin position="1"/>
        <end position="18"/>
    </location>
</feature>
<dbReference type="GO" id="GO:0006508">
    <property type="term" value="P:proteolysis"/>
    <property type="evidence" value="ECO:0007669"/>
    <property type="project" value="InterPro"/>
</dbReference>
<dbReference type="OrthoDB" id="238681at2759"/>
<reference evidence="4" key="1">
    <citation type="submission" date="2021-03" db="EMBL/GenBank/DDBJ databases">
        <title>Chromosome level genome of the anhydrobiotic midge Polypedilum vanderplanki.</title>
        <authorList>
            <person name="Yoshida Y."/>
            <person name="Kikawada T."/>
            <person name="Gusev O."/>
        </authorList>
    </citation>
    <scope>NUCLEOTIDE SEQUENCE</scope>
    <source>
        <strain evidence="4">NIAS01</strain>
        <tissue evidence="4">Whole body or cell culture</tissue>
    </source>
</reference>